<protein>
    <submittedName>
        <fullName evidence="1">Uncharacterized protein</fullName>
    </submittedName>
</protein>
<dbReference type="AlphaFoldDB" id="A0A1Y5PHT4"/>
<name>A0A1Y5PHT4_9MYCO</name>
<accession>A0A1Y5PHT4</accession>
<proteinExistence type="predicted"/>
<evidence type="ECO:0000313" key="1">
    <source>
        <dbReference type="EMBL" id="SBS78255.1"/>
    </source>
</evidence>
<gene>
    <name evidence="1" type="ORF">MHPYR_530042</name>
</gene>
<organism evidence="1">
    <name type="scientific">uncultured Mycobacterium sp</name>
    <dbReference type="NCBI Taxonomy" id="171292"/>
    <lineage>
        <taxon>Bacteria</taxon>
        <taxon>Bacillati</taxon>
        <taxon>Actinomycetota</taxon>
        <taxon>Actinomycetes</taxon>
        <taxon>Mycobacteriales</taxon>
        <taxon>Mycobacteriaceae</taxon>
        <taxon>Mycobacterium</taxon>
        <taxon>environmental samples</taxon>
    </lineage>
</organism>
<sequence length="90" mass="9706">MTYDVDILKVGNWPLISRHDWQPVGCVGWLTERLADVLGPDVRLLPAAVAEAFPDGTGRWLAHVPRDGCGASVVLLGRISDGTFVADLPI</sequence>
<dbReference type="EMBL" id="FLQS01000049">
    <property type="protein sequence ID" value="SBS78255.1"/>
    <property type="molecule type" value="Genomic_DNA"/>
</dbReference>
<reference evidence="1" key="1">
    <citation type="submission" date="2016-03" db="EMBL/GenBank/DDBJ databases">
        <authorList>
            <person name="Ploux O."/>
        </authorList>
    </citation>
    <scope>NUCLEOTIDE SEQUENCE</scope>
    <source>
        <strain evidence="1">UC10</strain>
    </source>
</reference>